<accession>A0A7Z9BNG2</accession>
<sequence>MYQEALTIATEIKSPQSQAEIWFNFGKTLTKLNRIPDAIGAYRNARQFYQQMQLDHKIQECDRALEQLEIPPIPPSPTRWQKIRRWFSQIKQFFRQLFS</sequence>
<dbReference type="Gene3D" id="1.25.40.10">
    <property type="entry name" value="Tetratricopeptide repeat domain"/>
    <property type="match status" value="1"/>
</dbReference>
<name>A0A7Z9BNG2_9CYAN</name>
<keyword evidence="2" id="KW-1185">Reference proteome</keyword>
<proteinExistence type="predicted"/>
<dbReference type="Proteomes" id="UP000182190">
    <property type="component" value="Unassembled WGS sequence"/>
</dbReference>
<protein>
    <recommendedName>
        <fullName evidence="3">Tetratricopeptide repeat protein</fullName>
    </recommendedName>
</protein>
<reference evidence="1" key="1">
    <citation type="submission" date="2019-10" db="EMBL/GenBank/DDBJ databases">
        <authorList>
            <consortium name="Genoscope - CEA"/>
            <person name="William W."/>
        </authorList>
    </citation>
    <scope>NUCLEOTIDE SEQUENCE [LARGE SCALE GENOMIC DNA]</scope>
    <source>
        <strain evidence="1">BBR_PRJEB10994</strain>
    </source>
</reference>
<organism evidence="1 2">
    <name type="scientific">Planktothrix paucivesiculata PCC 9631</name>
    <dbReference type="NCBI Taxonomy" id="671071"/>
    <lineage>
        <taxon>Bacteria</taxon>
        <taxon>Bacillati</taxon>
        <taxon>Cyanobacteriota</taxon>
        <taxon>Cyanophyceae</taxon>
        <taxon>Oscillatoriophycideae</taxon>
        <taxon>Oscillatoriales</taxon>
        <taxon>Microcoleaceae</taxon>
        <taxon>Planktothrix</taxon>
    </lineage>
</organism>
<dbReference type="AlphaFoldDB" id="A0A7Z9BNG2"/>
<dbReference type="EMBL" id="CZCS02000015">
    <property type="protein sequence ID" value="VXD15080.1"/>
    <property type="molecule type" value="Genomic_DNA"/>
</dbReference>
<gene>
    <name evidence="1" type="ORF">PL9631_1110004</name>
</gene>
<evidence type="ECO:0000313" key="2">
    <source>
        <dbReference type="Proteomes" id="UP000182190"/>
    </source>
</evidence>
<evidence type="ECO:0008006" key="3">
    <source>
        <dbReference type="Google" id="ProtNLM"/>
    </source>
</evidence>
<dbReference type="InterPro" id="IPR011990">
    <property type="entry name" value="TPR-like_helical_dom_sf"/>
</dbReference>
<evidence type="ECO:0000313" key="1">
    <source>
        <dbReference type="EMBL" id="VXD15080.1"/>
    </source>
</evidence>
<comment type="caution">
    <text evidence="1">The sequence shown here is derived from an EMBL/GenBank/DDBJ whole genome shotgun (WGS) entry which is preliminary data.</text>
</comment>
<dbReference type="SUPFAM" id="SSF48452">
    <property type="entry name" value="TPR-like"/>
    <property type="match status" value="1"/>
</dbReference>